<dbReference type="Pfam" id="PF01835">
    <property type="entry name" value="MG2"/>
    <property type="match status" value="1"/>
</dbReference>
<dbReference type="PROSITE" id="PS52016">
    <property type="entry name" value="TONB_DEPENDENT_REC_3"/>
    <property type="match status" value="1"/>
</dbReference>
<dbReference type="Pfam" id="PF13715">
    <property type="entry name" value="CarbopepD_reg_2"/>
    <property type="match status" value="1"/>
</dbReference>
<reference evidence="7" key="1">
    <citation type="journal article" date="2019" name="Int. J. Syst. Evol. Microbiol.">
        <title>The Global Catalogue of Microorganisms (GCM) 10K type strain sequencing project: providing services to taxonomists for standard genome sequencing and annotation.</title>
        <authorList>
            <consortium name="The Broad Institute Genomics Platform"/>
            <consortium name="The Broad Institute Genome Sequencing Center for Infectious Disease"/>
            <person name="Wu L."/>
            <person name="Ma J."/>
        </authorList>
    </citation>
    <scope>NUCLEOTIDE SEQUENCE [LARGE SCALE GENOMIC DNA]</scope>
    <source>
        <strain evidence="7">JCM 17927</strain>
    </source>
</reference>
<accession>A0ABP8NJ18</accession>
<evidence type="ECO:0000259" key="4">
    <source>
        <dbReference type="Pfam" id="PF01835"/>
    </source>
</evidence>
<dbReference type="Proteomes" id="UP001501175">
    <property type="component" value="Unassembled WGS sequence"/>
</dbReference>
<dbReference type="SUPFAM" id="SSF49464">
    <property type="entry name" value="Carboxypeptidase regulatory domain-like"/>
    <property type="match status" value="1"/>
</dbReference>
<evidence type="ECO:0000256" key="2">
    <source>
        <dbReference type="PROSITE-ProRule" id="PRU01360"/>
    </source>
</evidence>
<keyword evidence="2" id="KW-0813">Transport</keyword>
<gene>
    <name evidence="6" type="ORF">GCM10023189_47880</name>
</gene>
<keyword evidence="2 3" id="KW-0472">Membrane</keyword>
<evidence type="ECO:0000256" key="3">
    <source>
        <dbReference type="SAM" id="Phobius"/>
    </source>
</evidence>
<evidence type="ECO:0000313" key="7">
    <source>
        <dbReference type="Proteomes" id="UP001501175"/>
    </source>
</evidence>
<dbReference type="EMBL" id="BAABHD010000080">
    <property type="protein sequence ID" value="GAA4466176.1"/>
    <property type="molecule type" value="Genomic_DNA"/>
</dbReference>
<evidence type="ECO:0008006" key="8">
    <source>
        <dbReference type="Google" id="ProtNLM"/>
    </source>
</evidence>
<keyword evidence="3" id="KW-1133">Transmembrane helix</keyword>
<comment type="similarity">
    <text evidence="2">Belongs to the TonB-dependent receptor family.</text>
</comment>
<dbReference type="SUPFAM" id="SSF56935">
    <property type="entry name" value="Porins"/>
    <property type="match status" value="1"/>
</dbReference>
<evidence type="ECO:0000313" key="6">
    <source>
        <dbReference type="EMBL" id="GAA4466176.1"/>
    </source>
</evidence>
<dbReference type="PANTHER" id="PTHR30069">
    <property type="entry name" value="TONB-DEPENDENT OUTER MEMBRANE RECEPTOR"/>
    <property type="match status" value="1"/>
</dbReference>
<feature type="transmembrane region" description="Helical" evidence="3">
    <location>
        <begin position="21"/>
        <end position="41"/>
    </location>
</feature>
<dbReference type="Gene3D" id="2.60.40.1120">
    <property type="entry name" value="Carboxypeptidase-like, regulatory domain"/>
    <property type="match status" value="1"/>
</dbReference>
<proteinExistence type="inferred from homology"/>
<dbReference type="InterPro" id="IPR012910">
    <property type="entry name" value="Plug_dom"/>
</dbReference>
<dbReference type="PANTHER" id="PTHR30069:SF29">
    <property type="entry name" value="HEMOGLOBIN AND HEMOGLOBIN-HAPTOGLOBIN-BINDING PROTEIN 1-RELATED"/>
    <property type="match status" value="1"/>
</dbReference>
<comment type="subcellular location">
    <subcellularLocation>
        <location evidence="2">Cell outer membrane</location>
        <topology evidence="2">Multi-pass membrane protein</topology>
    </subcellularLocation>
</comment>
<organism evidence="6 7">
    <name type="scientific">Nibrella saemangeumensis</name>
    <dbReference type="NCBI Taxonomy" id="1084526"/>
    <lineage>
        <taxon>Bacteria</taxon>
        <taxon>Pseudomonadati</taxon>
        <taxon>Bacteroidota</taxon>
        <taxon>Cytophagia</taxon>
        <taxon>Cytophagales</taxon>
        <taxon>Spirosomataceae</taxon>
        <taxon>Nibrella</taxon>
    </lineage>
</organism>
<feature type="domain" description="TonB-dependent receptor plug" evidence="5">
    <location>
        <begin position="994"/>
        <end position="1087"/>
    </location>
</feature>
<sequence length="1193" mass="132048">MLCVATIPDLTMNDVRYLRRLFLVVGLLYIGISSLLAQTTVQTTTLTGRVTDAATGEGLPFANVFINATTKGTTTDEQGRYRLTGVPLGTVELVASYLGYQPANQSLRLESTQTREVNLALTSTGVTLDAVTVTVKKDKTWQRQMRTFERELLGGGPFGRQCEITNSHVVTFTEYNGHLKAEVSEPLVIENKALGYRLRYEMQHFDYNKTITYYGGNSRFEEMQPENPKQAERWRLNRLVAYEGSLRHLMASLVAGNFEQEGFLVYQVNPSIMRTMDRPTLLRDVGRRLQPVSLATLIQPGRLSFERRLVSAAPLEIFYTKINSRTSPYSDVAYAWSQMALPQRTMEMTADGWITLPNGMEVKGYLGNERLGSLLPADWKPEVKPAVNSEQLAGEGQVLAADRRQDSLSRAWTQNHTRPTPAVYVQTDKSLYATGDRLWLSAYVLDAVSHRKLDGEDALHIDLVSPDGKVIQHQWLRVADGRATGDFRFSDTLATGTYRLRAYIDEERVLPRPAFERTLSVYNLVRSTFAGKALNTDSLDVQFLPEGGQWVGGLSTRLGFKVVGRDGLGKTVSGRIVDEQGNELVSFTSNAVGIGSVLVTPQAGRSYRADVPAGTVRQTVALPPVAAEGLVLTADMVSDTHQLVLRVQASERYRSQPVYLAVQSRGLLLYQARVQLQDGKARLFVPAAKLPEGIAQVTLLNAQGHPQAERLVFVPERIAPVAVKVVADKSEYKPRERVRLDLKLNDAFNAAPVGFFSVAITDAGQLPDDSVAADIRTHLLLTGDLRGRVEQPNRYFTSKRVETRRALDDLLLTQGWRRISWIGADAVTDTIGGIVLNGRVLDEKQKPIPYAELLISSLNTRPSFSKSVGADRDGLFRLNGLAFADTARLVAQIMDPRLKPLKGKIVPEKPEALFARSAIRTQPPDWSLLKGQLEAAQLRQQADPELYRDKQAKLLKEVVVRGFKPAERPAHVQRVSIHNSADATLLFDEKSPRFGNLYDMLIGRIAGVQVTRGNDPETQAMRYQVTVRGIGSFISSTQPLFLMDGVPIEDPDGNALMPFNPNDIERIEVLKNGGTAGIYGVRGGNGVIAFYTKRTVSEVSKEPGKGVSAFSLIGFSAQREFYTPRYGSEAPDLNDRIDRRDVLYWKPLMQTDSKGQSGIAFPLSDVVRTLRVVVQGITADGRPVSGTTLIKVQ</sequence>
<dbReference type="Gene3D" id="2.170.130.10">
    <property type="entry name" value="TonB-dependent receptor, plug domain"/>
    <property type="match status" value="1"/>
</dbReference>
<dbReference type="Gene3D" id="2.60.40.1930">
    <property type="match status" value="1"/>
</dbReference>
<dbReference type="InterPro" id="IPR002890">
    <property type="entry name" value="MG2"/>
</dbReference>
<dbReference type="InterPro" id="IPR037066">
    <property type="entry name" value="Plug_dom_sf"/>
</dbReference>
<comment type="caution">
    <text evidence="6">The sequence shown here is derived from an EMBL/GenBank/DDBJ whole genome shotgun (WGS) entry which is preliminary data.</text>
</comment>
<keyword evidence="2" id="KW-0998">Cell outer membrane</keyword>
<dbReference type="InterPro" id="IPR039426">
    <property type="entry name" value="TonB-dep_rcpt-like"/>
</dbReference>
<keyword evidence="7" id="KW-1185">Reference proteome</keyword>
<dbReference type="Pfam" id="PF07715">
    <property type="entry name" value="Plug"/>
    <property type="match status" value="1"/>
</dbReference>
<evidence type="ECO:0000256" key="1">
    <source>
        <dbReference type="ARBA" id="ARBA00022729"/>
    </source>
</evidence>
<keyword evidence="2" id="KW-1134">Transmembrane beta strand</keyword>
<dbReference type="InterPro" id="IPR008969">
    <property type="entry name" value="CarboxyPept-like_regulatory"/>
</dbReference>
<evidence type="ECO:0000259" key="5">
    <source>
        <dbReference type="Pfam" id="PF07715"/>
    </source>
</evidence>
<feature type="domain" description="Macroglobulin" evidence="4">
    <location>
        <begin position="423"/>
        <end position="505"/>
    </location>
</feature>
<protein>
    <recommendedName>
        <fullName evidence="8">TonB-dependent receptor plug domain-containing protein</fullName>
    </recommendedName>
</protein>
<keyword evidence="1" id="KW-0732">Signal</keyword>
<name>A0ABP8NJ18_9BACT</name>
<keyword evidence="2 3" id="KW-0812">Transmembrane</keyword>